<proteinExistence type="predicted"/>
<dbReference type="SUPFAM" id="SSF63570">
    <property type="entry name" value="PABC (PABP) domain"/>
    <property type="match status" value="1"/>
</dbReference>
<evidence type="ECO:0000313" key="2">
    <source>
        <dbReference type="Proteomes" id="UP001206925"/>
    </source>
</evidence>
<dbReference type="EMBL" id="JAMZMK010005444">
    <property type="protein sequence ID" value="KAI7753380.1"/>
    <property type="molecule type" value="Genomic_DNA"/>
</dbReference>
<sequence length="224" mass="24618">MRQQMLNEDLYPLVEQLEAESAVKHQLVPDMSLGGGPMANFFMPMIPPGQHEPPPGGSCVGVPQQQNNQQLVPLMQQQPAFGHQQQLVPDMIQDGGAIPNFYMPMVPPGQHEPQPGGSGIGVPEQQNNQQLVPLIQQQMLPYGPMSHLPPGSNIGDVSMRSVSYDIGNVRRLHDVGGISEPANAFPTAQSTMLDENLYPLVEQMDMTEILDWLELHALEVMNTE</sequence>
<dbReference type="GO" id="GO:0003723">
    <property type="term" value="F:RNA binding"/>
    <property type="evidence" value="ECO:0007669"/>
    <property type="project" value="InterPro"/>
</dbReference>
<gene>
    <name evidence="1" type="ORF">M8C21_020032</name>
</gene>
<dbReference type="Proteomes" id="UP001206925">
    <property type="component" value="Unassembled WGS sequence"/>
</dbReference>
<accession>A0AAD5D849</accession>
<comment type="caution">
    <text evidence="1">The sequence shown here is derived from an EMBL/GenBank/DDBJ whole genome shotgun (WGS) entry which is preliminary data.</text>
</comment>
<reference evidence="1" key="1">
    <citation type="submission" date="2022-06" db="EMBL/GenBank/DDBJ databases">
        <title>Uncovering the hologenomic basis of an extraordinary plant invasion.</title>
        <authorList>
            <person name="Bieker V.C."/>
            <person name="Martin M.D."/>
            <person name="Gilbert T."/>
            <person name="Hodgins K."/>
            <person name="Battlay P."/>
            <person name="Petersen B."/>
            <person name="Wilson J."/>
        </authorList>
    </citation>
    <scope>NUCLEOTIDE SEQUENCE</scope>
    <source>
        <strain evidence="1">AA19_3_7</strain>
        <tissue evidence="1">Leaf</tissue>
    </source>
</reference>
<organism evidence="1 2">
    <name type="scientific">Ambrosia artemisiifolia</name>
    <name type="common">Common ragweed</name>
    <dbReference type="NCBI Taxonomy" id="4212"/>
    <lineage>
        <taxon>Eukaryota</taxon>
        <taxon>Viridiplantae</taxon>
        <taxon>Streptophyta</taxon>
        <taxon>Embryophyta</taxon>
        <taxon>Tracheophyta</taxon>
        <taxon>Spermatophyta</taxon>
        <taxon>Magnoliopsida</taxon>
        <taxon>eudicotyledons</taxon>
        <taxon>Gunneridae</taxon>
        <taxon>Pentapetalae</taxon>
        <taxon>asterids</taxon>
        <taxon>campanulids</taxon>
        <taxon>Asterales</taxon>
        <taxon>Asteraceae</taxon>
        <taxon>Asteroideae</taxon>
        <taxon>Heliantheae alliance</taxon>
        <taxon>Heliantheae</taxon>
        <taxon>Ambrosia</taxon>
    </lineage>
</organism>
<keyword evidence="2" id="KW-1185">Reference proteome</keyword>
<protein>
    <submittedName>
        <fullName evidence="1">Uncharacterized protein</fullName>
    </submittedName>
</protein>
<name>A0AAD5D849_AMBAR</name>
<dbReference type="InterPro" id="IPR036053">
    <property type="entry name" value="PABP-dom"/>
</dbReference>
<dbReference type="AlphaFoldDB" id="A0AAD5D849"/>
<evidence type="ECO:0000313" key="1">
    <source>
        <dbReference type="EMBL" id="KAI7753380.1"/>
    </source>
</evidence>